<comment type="function">
    <text evidence="20">Precursor of the catalytic component of the C3 and C5 convertase complexes, which are part of the complement pathway, a cascade of proteins that leads to phagocytosis and breakdown of pathogens and signaling that strengthens the adaptive immune system. Component C2 is part of the classical, lectin and GZMK complement systems.</text>
</comment>
<dbReference type="SUPFAM" id="SSF57535">
    <property type="entry name" value="Complement control module/SCR domain"/>
    <property type="match status" value="2"/>
</dbReference>
<evidence type="ECO:0000256" key="21">
    <source>
        <dbReference type="ARBA" id="ARBA00093306"/>
    </source>
</evidence>
<dbReference type="EMBL" id="KV923738">
    <property type="protein sequence ID" value="PIO41221.1"/>
    <property type="molecule type" value="Genomic_DNA"/>
</dbReference>
<keyword evidence="12" id="KW-0677">Repeat</keyword>
<comment type="function">
    <text evidence="21">Catalytic component of the complement C3 and C5 convertase complexes. Following complement activation, recruited to the surface of pathogens by complement C4b opsonin to form the C3 convertase, or C3b and C4b opsonins to form the C5 convertase. As part of the C3 convertase, cleaves and activate C3 into C3a anaphylatoxin and C3b opsonin, the next components of the complement pathways. As part of the C5 convertase, cleaves and activate C5 into C5a anaphylatoxin and C5b component of the membrane attack complex.</text>
</comment>
<feature type="compositionally biased region" description="Acidic residues" evidence="24">
    <location>
        <begin position="390"/>
        <end position="401"/>
    </location>
</feature>
<evidence type="ECO:0000256" key="9">
    <source>
        <dbReference type="ARBA" id="ARBA00022659"/>
    </source>
</evidence>
<comment type="cofactor">
    <cofactor evidence="3">
        <name>Mg(2+)</name>
        <dbReference type="ChEBI" id="CHEBI:18420"/>
    </cofactor>
</comment>
<evidence type="ECO:0000256" key="6">
    <source>
        <dbReference type="ARBA" id="ARBA00017023"/>
    </source>
</evidence>
<dbReference type="PRINTS" id="PR00722">
    <property type="entry name" value="CHYMOTRYPSIN"/>
</dbReference>
<evidence type="ECO:0000256" key="15">
    <source>
        <dbReference type="ARBA" id="ARBA00022859"/>
    </source>
</evidence>
<feature type="disulfide bond" evidence="23">
    <location>
        <begin position="46"/>
        <end position="73"/>
    </location>
</feature>
<dbReference type="PROSITE" id="PS00134">
    <property type="entry name" value="TRYPSIN_HIS"/>
    <property type="match status" value="1"/>
</dbReference>
<evidence type="ECO:0000256" key="5">
    <source>
        <dbReference type="ARBA" id="ARBA00004613"/>
    </source>
</evidence>
<evidence type="ECO:0000256" key="4">
    <source>
        <dbReference type="ARBA" id="ARBA00004241"/>
    </source>
</evidence>
<evidence type="ECO:0000256" key="20">
    <source>
        <dbReference type="ARBA" id="ARBA00093302"/>
    </source>
</evidence>
<dbReference type="PROSITE" id="PS50923">
    <property type="entry name" value="SUSHI"/>
    <property type="match status" value="2"/>
</dbReference>
<keyword evidence="16" id="KW-0180">Complement pathway</keyword>
<dbReference type="InterPro" id="IPR035976">
    <property type="entry name" value="Sushi/SCR/CCP_sf"/>
</dbReference>
<dbReference type="InterPro" id="IPR009003">
    <property type="entry name" value="Peptidase_S1_PA"/>
</dbReference>
<evidence type="ECO:0000259" key="26">
    <source>
        <dbReference type="PROSITE" id="PS50240"/>
    </source>
</evidence>
<keyword evidence="29" id="KW-1185">Reference proteome</keyword>
<dbReference type="Pfam" id="PF00084">
    <property type="entry name" value="Sushi"/>
    <property type="match status" value="2"/>
</dbReference>
<accession>A0A2G9SPD1</accession>
<evidence type="ECO:0000256" key="23">
    <source>
        <dbReference type="PROSITE-ProRule" id="PRU00302"/>
    </source>
</evidence>
<dbReference type="AlphaFoldDB" id="A0A2G9SPD1"/>
<evidence type="ECO:0000256" key="2">
    <source>
        <dbReference type="ARBA" id="ARBA00001936"/>
    </source>
</evidence>
<dbReference type="Pfam" id="PF00092">
    <property type="entry name" value="VWA"/>
    <property type="match status" value="1"/>
</dbReference>
<evidence type="ECO:0000256" key="11">
    <source>
        <dbReference type="ARBA" id="ARBA00022729"/>
    </source>
</evidence>
<dbReference type="InterPro" id="IPR011360">
    <property type="entry name" value="Compl_C2_B"/>
</dbReference>
<keyword evidence="18" id="KW-0325">Glycoprotein</keyword>
<keyword evidence="15" id="KW-0391">Immunity</keyword>
<keyword evidence="14" id="KW-0720">Serine protease</keyword>
<dbReference type="PIRSF" id="PIRSF001154">
    <property type="entry name" value="Compl_C2_B"/>
    <property type="match status" value="1"/>
</dbReference>
<dbReference type="OrthoDB" id="6127264at2759"/>
<evidence type="ECO:0000256" key="17">
    <source>
        <dbReference type="ARBA" id="ARBA00023157"/>
    </source>
</evidence>
<evidence type="ECO:0000256" key="24">
    <source>
        <dbReference type="SAM" id="MobiDB-lite"/>
    </source>
</evidence>
<evidence type="ECO:0000259" key="27">
    <source>
        <dbReference type="PROSITE" id="PS50923"/>
    </source>
</evidence>
<comment type="catalytic activity">
    <reaction evidence="1">
        <text>Selective cleavage of Arg-|-Ser bond in complement component C3 alpha-chain to form C3a and C3b, and Arg-|-Xaa bond in complement component C5 alpha-chain to form C5a and C5b.</text>
        <dbReference type="EC" id="3.4.21.43"/>
    </reaction>
</comment>
<dbReference type="SUPFAM" id="SSF53300">
    <property type="entry name" value="vWA-like"/>
    <property type="match status" value="1"/>
</dbReference>
<dbReference type="Gene3D" id="2.10.70.10">
    <property type="entry name" value="Complement Module, domain 1"/>
    <property type="match status" value="2"/>
</dbReference>
<dbReference type="PROSITE" id="PS50234">
    <property type="entry name" value="VWFA"/>
    <property type="match status" value="1"/>
</dbReference>
<evidence type="ECO:0000256" key="19">
    <source>
        <dbReference type="ARBA" id="ARBA00029636"/>
    </source>
</evidence>
<protein>
    <recommendedName>
        <fullName evidence="6">Complement C2</fullName>
    </recommendedName>
    <alternativeName>
        <fullName evidence="19">C3/C5 convertase</fullName>
    </alternativeName>
</protein>
<dbReference type="GO" id="GO:0009617">
    <property type="term" value="P:response to bacterium"/>
    <property type="evidence" value="ECO:0007669"/>
    <property type="project" value="TreeGrafter"/>
</dbReference>
<evidence type="ECO:0000256" key="1">
    <source>
        <dbReference type="ARBA" id="ARBA00000095"/>
    </source>
</evidence>
<keyword evidence="9 23" id="KW-0768">Sushi</keyword>
<dbReference type="Proteomes" id="UP000228934">
    <property type="component" value="Unassembled WGS sequence"/>
</dbReference>
<dbReference type="InterPro" id="IPR018114">
    <property type="entry name" value="TRYPSIN_HIS"/>
</dbReference>
<evidence type="ECO:0000256" key="8">
    <source>
        <dbReference type="ARBA" id="ARBA00022588"/>
    </source>
</evidence>
<proteinExistence type="predicted"/>
<evidence type="ECO:0000313" key="29">
    <source>
        <dbReference type="Proteomes" id="UP000228934"/>
    </source>
</evidence>
<dbReference type="PANTHER" id="PTHR46393:SF2">
    <property type="entry name" value="COMPLEMENT C2"/>
    <property type="match status" value="1"/>
</dbReference>
<feature type="domain" description="Sushi" evidence="27">
    <location>
        <begin position="17"/>
        <end position="75"/>
    </location>
</feature>
<dbReference type="SMART" id="SM00327">
    <property type="entry name" value="VWA"/>
    <property type="match status" value="1"/>
</dbReference>
<dbReference type="GO" id="GO:0009986">
    <property type="term" value="C:cell surface"/>
    <property type="evidence" value="ECO:0007669"/>
    <property type="project" value="UniProtKB-SubCell"/>
</dbReference>
<dbReference type="PANTHER" id="PTHR46393">
    <property type="entry name" value="SUSHI DOMAIN-CONTAINING PROTEIN"/>
    <property type="match status" value="1"/>
</dbReference>
<evidence type="ECO:0000256" key="3">
    <source>
        <dbReference type="ARBA" id="ARBA00001946"/>
    </source>
</evidence>
<dbReference type="GO" id="GO:0045087">
    <property type="term" value="P:innate immune response"/>
    <property type="evidence" value="ECO:0007669"/>
    <property type="project" value="UniProtKB-KW"/>
</dbReference>
<evidence type="ECO:0000256" key="13">
    <source>
        <dbReference type="ARBA" id="ARBA00022801"/>
    </source>
</evidence>
<dbReference type="SUPFAM" id="SSF50494">
    <property type="entry name" value="Trypsin-like serine proteases"/>
    <property type="match status" value="1"/>
</dbReference>
<evidence type="ECO:0000256" key="7">
    <source>
        <dbReference type="ARBA" id="ARBA00022525"/>
    </source>
</evidence>
<dbReference type="GO" id="GO:0004252">
    <property type="term" value="F:serine-type endopeptidase activity"/>
    <property type="evidence" value="ECO:0007669"/>
    <property type="project" value="UniProtKB-EC"/>
</dbReference>
<keyword evidence="10" id="KW-0645">Protease</keyword>
<comment type="caution">
    <text evidence="23">Lacks conserved residue(s) required for the propagation of feature annotation.</text>
</comment>
<gene>
    <name evidence="28" type="ORF">AB205_0178850</name>
</gene>
<keyword evidence="7" id="KW-0964">Secreted</keyword>
<dbReference type="InterPro" id="IPR043504">
    <property type="entry name" value="Peptidase_S1_PA_chymotrypsin"/>
</dbReference>
<dbReference type="Pfam" id="PF00089">
    <property type="entry name" value="Trypsin"/>
    <property type="match status" value="1"/>
</dbReference>
<name>A0A2G9SPD1_AQUCT</name>
<evidence type="ECO:0000256" key="18">
    <source>
        <dbReference type="ARBA" id="ARBA00023180"/>
    </source>
</evidence>
<sequence>MRSSTGRRQTKISCKKMRCPEPRMFENGDYFPRGPYLVGANITFVCNDGYTPRGSMERTCRTNAKWSGETAVCDDGGDHCADPGVPPGAEKTGLRYDVEESVSYKCSNGLDLVGSAKRTCLESRRWSGTEVSCQYPYAFDLPEDVGQQFAGSLSGVLNTFEKKSAVGRTVNVNKDGILNVYLLLDASESVGEDNFKISKKCAEELVNGLGAFDMKVQFGILSYATLSNVTVYIHDKDSNDIDYVLELIQENLVYSKHRDKQGTNIKGALKTVLDMMSFQRRQYNDEEWNSIQHVIILLTDGKSNMGGRPVDMVKRIKEFLDITTKREDYLDIYAFGIGTEIDRVELSEIASQKEKEQHMFILEEAERIEQVFQEITKIKNYGEMCGLNDESLDTDQSDESPDTSTPKKHPWNVEIKTPNASPCFGSLISSRWVLSAAHCFKGFAPEQYKFQIGSKWYEGQRIEIHKCYNVSRKLDRGIKEDYDYDVALVQLSEKVEFSKIARTICIPCTEPANRAMKKPSTATCNEHRNHLLSSSDIPAGYILKTKDKKTLKEGKVKIKHNKLVGVLSFGIFDPCEKIGWRKSHPNGRDFYVNVLEVLPFLREHLSGELEFLPGIPDSGEVVCPA</sequence>
<keyword evidence="8" id="KW-0399">Innate immunity</keyword>
<dbReference type="InterPro" id="IPR000436">
    <property type="entry name" value="Sushi_SCR_CCP_dom"/>
</dbReference>
<evidence type="ECO:0000259" key="25">
    <source>
        <dbReference type="PROSITE" id="PS50234"/>
    </source>
</evidence>
<dbReference type="InterPro" id="IPR036465">
    <property type="entry name" value="vWFA_dom_sf"/>
</dbReference>
<feature type="region of interest" description="Disordered" evidence="24">
    <location>
        <begin position="389"/>
        <end position="412"/>
    </location>
</feature>
<dbReference type="Gene3D" id="3.40.50.410">
    <property type="entry name" value="von Willebrand factor, type A domain"/>
    <property type="match status" value="1"/>
</dbReference>
<keyword evidence="13" id="KW-0378">Hydrolase</keyword>
<dbReference type="SMART" id="SM00032">
    <property type="entry name" value="CCP"/>
    <property type="match status" value="2"/>
</dbReference>
<dbReference type="PRINTS" id="PR00453">
    <property type="entry name" value="VWFADOMAIN"/>
</dbReference>
<keyword evidence="11" id="KW-0732">Signal</keyword>
<organism evidence="28 29">
    <name type="scientific">Aquarana catesbeiana</name>
    <name type="common">American bullfrog</name>
    <name type="synonym">Rana catesbeiana</name>
    <dbReference type="NCBI Taxonomy" id="8400"/>
    <lineage>
        <taxon>Eukaryota</taxon>
        <taxon>Metazoa</taxon>
        <taxon>Chordata</taxon>
        <taxon>Craniata</taxon>
        <taxon>Vertebrata</taxon>
        <taxon>Euteleostomi</taxon>
        <taxon>Amphibia</taxon>
        <taxon>Batrachia</taxon>
        <taxon>Anura</taxon>
        <taxon>Neobatrachia</taxon>
        <taxon>Ranoidea</taxon>
        <taxon>Ranidae</taxon>
        <taxon>Aquarana</taxon>
    </lineage>
</organism>
<evidence type="ECO:0000256" key="16">
    <source>
        <dbReference type="ARBA" id="ARBA00022875"/>
    </source>
</evidence>
<dbReference type="InterPro" id="IPR001314">
    <property type="entry name" value="Peptidase_S1A"/>
</dbReference>
<evidence type="ECO:0000256" key="22">
    <source>
        <dbReference type="ARBA" id="ARBA00093544"/>
    </source>
</evidence>
<dbReference type="Gene3D" id="2.40.10.10">
    <property type="entry name" value="Trypsin-like serine proteases"/>
    <property type="match status" value="3"/>
</dbReference>
<dbReference type="SMART" id="SM00020">
    <property type="entry name" value="Tryp_SPc"/>
    <property type="match status" value="1"/>
</dbReference>
<feature type="domain" description="VWFA" evidence="25">
    <location>
        <begin position="179"/>
        <end position="375"/>
    </location>
</feature>
<evidence type="ECO:0000313" key="28">
    <source>
        <dbReference type="EMBL" id="PIO41221.1"/>
    </source>
</evidence>
<dbReference type="GO" id="GO:0006508">
    <property type="term" value="P:proteolysis"/>
    <property type="evidence" value="ECO:0007669"/>
    <property type="project" value="UniProtKB-KW"/>
</dbReference>
<reference evidence="29" key="1">
    <citation type="journal article" date="2017" name="Nat. Commun.">
        <title>The North American bullfrog draft genome provides insight into hormonal regulation of long noncoding RNA.</title>
        <authorList>
            <person name="Hammond S.A."/>
            <person name="Warren R.L."/>
            <person name="Vandervalk B.P."/>
            <person name="Kucuk E."/>
            <person name="Khan H."/>
            <person name="Gibb E.A."/>
            <person name="Pandoh P."/>
            <person name="Kirk H."/>
            <person name="Zhao Y."/>
            <person name="Jones M."/>
            <person name="Mungall A.J."/>
            <person name="Coope R."/>
            <person name="Pleasance S."/>
            <person name="Moore R.A."/>
            <person name="Holt R.A."/>
            <person name="Round J.M."/>
            <person name="Ohora S."/>
            <person name="Walle B.V."/>
            <person name="Veldhoen N."/>
            <person name="Helbing C.C."/>
            <person name="Birol I."/>
        </authorList>
    </citation>
    <scope>NUCLEOTIDE SEQUENCE [LARGE SCALE GENOMIC DNA]</scope>
</reference>
<evidence type="ECO:0000256" key="10">
    <source>
        <dbReference type="ARBA" id="ARBA00022670"/>
    </source>
</evidence>
<dbReference type="InterPro" id="IPR001254">
    <property type="entry name" value="Trypsin_dom"/>
</dbReference>
<dbReference type="GO" id="GO:0070062">
    <property type="term" value="C:extracellular exosome"/>
    <property type="evidence" value="ECO:0007669"/>
    <property type="project" value="TreeGrafter"/>
</dbReference>
<feature type="domain" description="Sushi" evidence="27">
    <location>
        <begin position="78"/>
        <end position="135"/>
    </location>
</feature>
<keyword evidence="17 23" id="KW-1015">Disulfide bond</keyword>
<feature type="disulfide bond" evidence="23">
    <location>
        <begin position="106"/>
        <end position="133"/>
    </location>
</feature>
<dbReference type="InterPro" id="IPR002035">
    <property type="entry name" value="VWF_A"/>
</dbReference>
<evidence type="ECO:0000256" key="14">
    <source>
        <dbReference type="ARBA" id="ARBA00022825"/>
    </source>
</evidence>
<dbReference type="GO" id="GO:0006958">
    <property type="term" value="P:complement activation, classical pathway"/>
    <property type="evidence" value="ECO:0007669"/>
    <property type="project" value="UniProtKB-KW"/>
</dbReference>
<dbReference type="PROSITE" id="PS50240">
    <property type="entry name" value="TRYPSIN_DOM"/>
    <property type="match status" value="1"/>
</dbReference>
<dbReference type="CDD" id="cd00033">
    <property type="entry name" value="CCP"/>
    <property type="match status" value="2"/>
</dbReference>
<comment type="cofactor">
    <cofactor evidence="2">
        <name>Mn(2+)</name>
        <dbReference type="ChEBI" id="CHEBI:29035"/>
    </cofactor>
</comment>
<feature type="domain" description="Peptidase S1" evidence="26">
    <location>
        <begin position="384"/>
        <end position="606"/>
    </location>
</feature>
<comment type="subcellular location">
    <subcellularLocation>
        <location evidence="4">Cell surface</location>
    </subcellularLocation>
    <subcellularLocation>
        <location evidence="5">Secreted</location>
    </subcellularLocation>
</comment>
<evidence type="ECO:0000256" key="12">
    <source>
        <dbReference type="ARBA" id="ARBA00022737"/>
    </source>
</evidence>
<comment type="subunit">
    <text evidence="22">Serine protease component of the C3 convertase, also named C4bC2b, composed of the serine protease complement C2b and complement C4b. Serine protease component of the C5 convertase, also named C4bC2bC3b, composed of the serine protease complement C2b, complement C3b, as well as complement C4b.</text>
</comment>